<dbReference type="RefSeq" id="WP_070662369.1">
    <property type="nucleotide sequence ID" value="NZ_MSKM01000003.1"/>
</dbReference>
<proteinExistence type="predicted"/>
<feature type="transmembrane region" description="Helical" evidence="1">
    <location>
        <begin position="61"/>
        <end position="79"/>
    </location>
</feature>
<dbReference type="AlphaFoldDB" id="A0A1Q8W2F8"/>
<feature type="transmembrane region" description="Helical" evidence="1">
    <location>
        <begin position="125"/>
        <end position="142"/>
    </location>
</feature>
<evidence type="ECO:0000313" key="3">
    <source>
        <dbReference type="Proteomes" id="UP000185772"/>
    </source>
</evidence>
<name>A0A1Q8W2F8_9ACTO</name>
<feature type="transmembrane region" description="Helical" evidence="1">
    <location>
        <begin position="85"/>
        <end position="105"/>
    </location>
</feature>
<dbReference type="Proteomes" id="UP000185772">
    <property type="component" value="Unassembled WGS sequence"/>
</dbReference>
<accession>A0A1Q8W2F8</accession>
<gene>
    <name evidence="2" type="ORF">BKH27_00895</name>
</gene>
<organism evidence="2 3">
    <name type="scientific">Actinomyces oris</name>
    <dbReference type="NCBI Taxonomy" id="544580"/>
    <lineage>
        <taxon>Bacteria</taxon>
        <taxon>Bacillati</taxon>
        <taxon>Actinomycetota</taxon>
        <taxon>Actinomycetes</taxon>
        <taxon>Actinomycetales</taxon>
        <taxon>Actinomycetaceae</taxon>
        <taxon>Actinomyces</taxon>
    </lineage>
</organism>
<keyword evidence="1" id="KW-1133">Transmembrane helix</keyword>
<feature type="transmembrane region" description="Helical" evidence="1">
    <location>
        <begin position="148"/>
        <end position="166"/>
    </location>
</feature>
<evidence type="ECO:0000313" key="2">
    <source>
        <dbReference type="EMBL" id="OLO55699.1"/>
    </source>
</evidence>
<keyword evidence="1" id="KW-0812">Transmembrane</keyword>
<keyword evidence="1" id="KW-0472">Membrane</keyword>
<dbReference type="EMBL" id="MSKM01000003">
    <property type="protein sequence ID" value="OLO55699.1"/>
    <property type="molecule type" value="Genomic_DNA"/>
</dbReference>
<evidence type="ECO:0000256" key="1">
    <source>
        <dbReference type="SAM" id="Phobius"/>
    </source>
</evidence>
<reference evidence="2 3" key="1">
    <citation type="submission" date="2016-12" db="EMBL/GenBank/DDBJ databases">
        <title>Genomic comparison of strains in the 'Actinomyces naeslundii' group.</title>
        <authorList>
            <person name="Mughal S.R."/>
            <person name="Do T."/>
            <person name="Gilbert S.C."/>
            <person name="Witherden E.A."/>
            <person name="Didelot X."/>
            <person name="Beighton D."/>
        </authorList>
    </citation>
    <scope>NUCLEOTIDE SEQUENCE [LARGE SCALE GENOMIC DNA]</scope>
    <source>
        <strain evidence="2 3">MMRCO6-1</strain>
    </source>
</reference>
<comment type="caution">
    <text evidence="2">The sequence shown here is derived from an EMBL/GenBank/DDBJ whole genome shotgun (WGS) entry which is preliminary data.</text>
</comment>
<sequence length="171" mass="19216">MTIPNGIPEDSSQYYMNQPPTTHPYAYTEGAVSSAQPVGRQTLRSRMNMTPEISHSIMKDAIMMILGALAGMGIFYAVTRSFDELSGYAIFFGMGAGFPFGWRALSFMDPIINSLRFSFKSKGRVDIPLIFYLMLLFPYFLYIVKFGLAVMVGIPALVFSVARHLWHVFLD</sequence>
<protein>
    <submittedName>
        <fullName evidence="2">Uncharacterized protein</fullName>
    </submittedName>
</protein>